<evidence type="ECO:0000313" key="3">
    <source>
        <dbReference type="EMBL" id="KAF3341014.1"/>
    </source>
</evidence>
<gene>
    <name evidence="3" type="ORF">FCM35_KLT09858</name>
</gene>
<proteinExistence type="predicted"/>
<feature type="domain" description="F-box" evidence="1">
    <location>
        <begin position="5"/>
        <end position="40"/>
    </location>
</feature>
<feature type="domain" description="KIB1-4 beta-propeller" evidence="2">
    <location>
        <begin position="69"/>
        <end position="311"/>
    </location>
</feature>
<name>A0A833RZ98_9POAL</name>
<reference evidence="3" key="1">
    <citation type="submission" date="2020-01" db="EMBL/GenBank/DDBJ databases">
        <title>Genome sequence of Kobresia littledalei, the first chromosome-level genome in the family Cyperaceae.</title>
        <authorList>
            <person name="Qu G."/>
        </authorList>
    </citation>
    <scope>NUCLEOTIDE SEQUENCE</scope>
    <source>
        <strain evidence="3">C.B.Clarke</strain>
        <tissue evidence="3">Leaf</tissue>
    </source>
</reference>
<keyword evidence="4" id="KW-1185">Reference proteome</keyword>
<dbReference type="AlphaFoldDB" id="A0A833RZ98"/>
<dbReference type="InterPro" id="IPR050942">
    <property type="entry name" value="F-box_BR-signaling"/>
</dbReference>
<comment type="caution">
    <text evidence="3">The sequence shown here is derived from an EMBL/GenBank/DDBJ whole genome shotgun (WGS) entry which is preliminary data.</text>
</comment>
<dbReference type="InterPro" id="IPR001810">
    <property type="entry name" value="F-box_dom"/>
</dbReference>
<sequence length="365" mass="42054">MRPCWADLPCDLLRVIAEKVTTNTQYVHLRAVCKAWRNALTPHPHHLPPQFPWLMLSPQPGISDAHVSFYDIARSKTYQFQFPYMSGKYCCGSSHGWLVLEHEHRVSLLNPITSRCIDLPSLDAPPTLLIPSDYHKGHKSCIQKASLSCNPFKPGCVVVALFSSHTSNWELVFCQIGDSHWTELKKWNPLLRVENFTLYNNLVYTVNTEMEISVYDLQDRSVWTFPSKLSSHLCVRDKINIVGDAGSSGPLIVRMIKYFSDPMVYVYKWSDDWQTWLEVKDIGKRVLFLNERHSNSIILQCDEKQENKVYYDIKQMSDPTWNFFHVGLNRVNLESGMVVPLSWRLVFPLGSPRSGLPLWVTPSLI</sequence>
<protein>
    <submittedName>
        <fullName evidence="3">F-box protein</fullName>
    </submittedName>
</protein>
<dbReference type="PANTHER" id="PTHR44259">
    <property type="entry name" value="OS07G0183000 PROTEIN-RELATED"/>
    <property type="match status" value="1"/>
</dbReference>
<organism evidence="3 4">
    <name type="scientific">Carex littledalei</name>
    <dbReference type="NCBI Taxonomy" id="544730"/>
    <lineage>
        <taxon>Eukaryota</taxon>
        <taxon>Viridiplantae</taxon>
        <taxon>Streptophyta</taxon>
        <taxon>Embryophyta</taxon>
        <taxon>Tracheophyta</taxon>
        <taxon>Spermatophyta</taxon>
        <taxon>Magnoliopsida</taxon>
        <taxon>Liliopsida</taxon>
        <taxon>Poales</taxon>
        <taxon>Cyperaceae</taxon>
        <taxon>Cyperoideae</taxon>
        <taxon>Cariceae</taxon>
        <taxon>Carex</taxon>
        <taxon>Carex subgen. Euthyceras</taxon>
    </lineage>
</organism>
<dbReference type="Pfam" id="PF00646">
    <property type="entry name" value="F-box"/>
    <property type="match status" value="1"/>
</dbReference>
<evidence type="ECO:0000259" key="1">
    <source>
        <dbReference type="Pfam" id="PF00646"/>
    </source>
</evidence>
<dbReference type="InterPro" id="IPR005174">
    <property type="entry name" value="KIB1-4_b-propeller"/>
</dbReference>
<evidence type="ECO:0000313" key="4">
    <source>
        <dbReference type="Proteomes" id="UP000623129"/>
    </source>
</evidence>
<dbReference type="Pfam" id="PF03478">
    <property type="entry name" value="Beta-prop_KIB1-4"/>
    <property type="match status" value="1"/>
</dbReference>
<dbReference type="OrthoDB" id="686651at2759"/>
<accession>A0A833RZ98</accession>
<evidence type="ECO:0000259" key="2">
    <source>
        <dbReference type="Pfam" id="PF03478"/>
    </source>
</evidence>
<dbReference type="Proteomes" id="UP000623129">
    <property type="component" value="Unassembled WGS sequence"/>
</dbReference>
<dbReference type="EMBL" id="SWLB01000002">
    <property type="protein sequence ID" value="KAF3341014.1"/>
    <property type="molecule type" value="Genomic_DNA"/>
</dbReference>